<protein>
    <submittedName>
        <fullName evidence="3">Uncharacterized protein</fullName>
    </submittedName>
</protein>
<keyword evidence="4" id="KW-1185">Reference proteome</keyword>
<dbReference type="VEuPathDB" id="FungiDB:MFRU_090g00010"/>
<gene>
    <name evidence="3" type="ORF">EYC84_010511</name>
</gene>
<accession>A0A5M9J705</accession>
<evidence type="ECO:0000313" key="3">
    <source>
        <dbReference type="EMBL" id="KAA8563619.1"/>
    </source>
</evidence>
<sequence length="634" mass="73128">MTTTNDNVLELATQNLAISIQKLGTNVKDISDDWHACYQTYLGLPRSKLRNDTFEMYILYEARFTQDTIRYAMYACYQMDFDSLKTECRNKADKMVDRLKLAGWWELYFWFGKKVVHSRDAMRLLWRIVDNGKDVTSESIHIALDVARKARRKGAGVSNNPHVFILTDVKKATDELYSATLNDSSDDGILISHSEDGNNIEKDSRFEQNGYSSIRLGNPNDSEGLESIQNEKRSKKSKKSQAKRKRRESRGDSLFQSNNDHLEMGLEMSETDNGEYSSSDTQSDRKIGMERDMKISEDVNEKCIEDYISTPELPRKCRKSLDNWSSDQVSPIRSPHSRTPIHTPMQLRKRKANQANIESNEETRERIKDLGAQAENRQIYHQDNPLEVDFSTNTDQLNEEYSLVSDIQTNALNERTLSNSSINMDMLKTSAKIVSFNNDISFNEEQSVLSQHSQSILSNGEKSSSSLPSNTQPSLYFNMMEQISMTKQAFFVFDKDAQFRFNQLTQLINRNDAKVTEVEAGIRNCEESCDSINIQDSDLNKEESRITDQIESFDKWVNDFPKVLMKIKEGLRLVETRGKLEKDLEELQRKRMLCKADLLVHQGNMEKLIEKKRVFGEEAERLEALRNHDQSRGK</sequence>
<name>A0A5M9J705_MONFR</name>
<organism evidence="3 4">
    <name type="scientific">Monilinia fructicola</name>
    <name type="common">Brown rot fungus</name>
    <name type="synonym">Ciboria fructicola</name>
    <dbReference type="NCBI Taxonomy" id="38448"/>
    <lineage>
        <taxon>Eukaryota</taxon>
        <taxon>Fungi</taxon>
        <taxon>Dikarya</taxon>
        <taxon>Ascomycota</taxon>
        <taxon>Pezizomycotina</taxon>
        <taxon>Leotiomycetes</taxon>
        <taxon>Helotiales</taxon>
        <taxon>Sclerotiniaceae</taxon>
        <taxon>Monilinia</taxon>
    </lineage>
</organism>
<keyword evidence="1" id="KW-0175">Coiled coil</keyword>
<feature type="compositionally biased region" description="Basic residues" evidence="2">
    <location>
        <begin position="233"/>
        <end position="248"/>
    </location>
</feature>
<feature type="compositionally biased region" description="Polar residues" evidence="2">
    <location>
        <begin position="322"/>
        <end position="331"/>
    </location>
</feature>
<reference evidence="3 4" key="1">
    <citation type="submission" date="2019-06" db="EMBL/GenBank/DDBJ databases">
        <title>Genome Sequence of the Brown Rot Fungal Pathogen Monilinia fructicola.</title>
        <authorList>
            <person name="De Miccolis Angelini R.M."/>
            <person name="Landi L."/>
            <person name="Abate D."/>
            <person name="Pollastro S."/>
            <person name="Romanazzi G."/>
            <person name="Faretra F."/>
        </authorList>
    </citation>
    <scope>NUCLEOTIDE SEQUENCE [LARGE SCALE GENOMIC DNA]</scope>
    <source>
        <strain evidence="3 4">Mfrc123</strain>
    </source>
</reference>
<proteinExistence type="predicted"/>
<dbReference type="AlphaFoldDB" id="A0A5M9J705"/>
<dbReference type="Proteomes" id="UP000322873">
    <property type="component" value="Unassembled WGS sequence"/>
</dbReference>
<feature type="coiled-coil region" evidence="1">
    <location>
        <begin position="577"/>
        <end position="625"/>
    </location>
</feature>
<dbReference type="EMBL" id="VICG01000017">
    <property type="protein sequence ID" value="KAA8563619.1"/>
    <property type="molecule type" value="Genomic_DNA"/>
</dbReference>
<feature type="region of interest" description="Disordered" evidence="2">
    <location>
        <begin position="210"/>
        <end position="262"/>
    </location>
</feature>
<feature type="region of interest" description="Disordered" evidence="2">
    <location>
        <begin position="322"/>
        <end position="341"/>
    </location>
</feature>
<evidence type="ECO:0000256" key="2">
    <source>
        <dbReference type="SAM" id="MobiDB-lite"/>
    </source>
</evidence>
<comment type="caution">
    <text evidence="3">The sequence shown here is derived from an EMBL/GenBank/DDBJ whole genome shotgun (WGS) entry which is preliminary data.</text>
</comment>
<evidence type="ECO:0000256" key="1">
    <source>
        <dbReference type="SAM" id="Coils"/>
    </source>
</evidence>
<evidence type="ECO:0000313" key="4">
    <source>
        <dbReference type="Proteomes" id="UP000322873"/>
    </source>
</evidence>